<accession>A0A0L9UDN2</accession>
<gene>
    <name evidence="2" type="ORF">LR48_Vigan04g083700</name>
</gene>
<evidence type="ECO:0000313" key="3">
    <source>
        <dbReference type="Proteomes" id="UP000053144"/>
    </source>
</evidence>
<reference evidence="3" key="1">
    <citation type="journal article" date="2015" name="Proc. Natl. Acad. Sci. U.S.A.">
        <title>Genome sequencing of adzuki bean (Vigna angularis) provides insight into high starch and low fat accumulation and domestication.</title>
        <authorList>
            <person name="Yang K."/>
            <person name="Tian Z."/>
            <person name="Chen C."/>
            <person name="Luo L."/>
            <person name="Zhao B."/>
            <person name="Wang Z."/>
            <person name="Yu L."/>
            <person name="Li Y."/>
            <person name="Sun Y."/>
            <person name="Li W."/>
            <person name="Chen Y."/>
            <person name="Li Y."/>
            <person name="Zhang Y."/>
            <person name="Ai D."/>
            <person name="Zhao J."/>
            <person name="Shang C."/>
            <person name="Ma Y."/>
            <person name="Wu B."/>
            <person name="Wang M."/>
            <person name="Gao L."/>
            <person name="Sun D."/>
            <person name="Zhang P."/>
            <person name="Guo F."/>
            <person name="Wang W."/>
            <person name="Li Y."/>
            <person name="Wang J."/>
            <person name="Varshney R.K."/>
            <person name="Wang J."/>
            <person name="Ling H.Q."/>
            <person name="Wan P."/>
        </authorList>
    </citation>
    <scope>NUCLEOTIDE SEQUENCE</scope>
    <source>
        <strain evidence="3">cv. Jingnong 6</strain>
    </source>
</reference>
<organism evidence="2 3">
    <name type="scientific">Phaseolus angularis</name>
    <name type="common">Azuki bean</name>
    <name type="synonym">Vigna angularis</name>
    <dbReference type="NCBI Taxonomy" id="3914"/>
    <lineage>
        <taxon>Eukaryota</taxon>
        <taxon>Viridiplantae</taxon>
        <taxon>Streptophyta</taxon>
        <taxon>Embryophyta</taxon>
        <taxon>Tracheophyta</taxon>
        <taxon>Spermatophyta</taxon>
        <taxon>Magnoliopsida</taxon>
        <taxon>eudicotyledons</taxon>
        <taxon>Gunneridae</taxon>
        <taxon>Pentapetalae</taxon>
        <taxon>rosids</taxon>
        <taxon>fabids</taxon>
        <taxon>Fabales</taxon>
        <taxon>Fabaceae</taxon>
        <taxon>Papilionoideae</taxon>
        <taxon>50 kb inversion clade</taxon>
        <taxon>NPAAA clade</taxon>
        <taxon>indigoferoid/millettioid clade</taxon>
        <taxon>Phaseoleae</taxon>
        <taxon>Vigna</taxon>
    </lineage>
</organism>
<protein>
    <recommendedName>
        <fullName evidence="1">Putative plant transposon protein domain-containing protein</fullName>
    </recommendedName>
</protein>
<sequence length="287" mass="32474">MSRALLPERRIELKPEEYDHIQEELEKRKWNFVLANLPYEIDEVLVKEFYANAWEPDHSQPHSRVSKVRGKLVRYDRRSVNRILNTLMFQLCPLGAFMSSYPDHDLIASTLCLPEYGYQLGISGTPKGRIWYMVYGIMTGIDMDVGAYISQELALIVDSDTCKLGFPALVTALCKASGVAGVSNITLKLQPPLNKKFFDRSCTNRGEFSAMHAPPPVPLPRRNVRAARPPVSPPILHLIFSLATCSRVWLDRMTSEIGALVCGRVKCPYKIACITYPWASMIFLQIP</sequence>
<feature type="domain" description="Putative plant transposon protein" evidence="1">
    <location>
        <begin position="27"/>
        <end position="179"/>
    </location>
</feature>
<dbReference type="Proteomes" id="UP000053144">
    <property type="component" value="Chromosome 4"/>
</dbReference>
<evidence type="ECO:0000259" key="1">
    <source>
        <dbReference type="Pfam" id="PF20167"/>
    </source>
</evidence>
<dbReference type="EMBL" id="CM003374">
    <property type="protein sequence ID" value="KOM40639.1"/>
    <property type="molecule type" value="Genomic_DNA"/>
</dbReference>
<proteinExistence type="predicted"/>
<evidence type="ECO:0000313" key="2">
    <source>
        <dbReference type="EMBL" id="KOM40639.1"/>
    </source>
</evidence>
<name>A0A0L9UDN2_PHAAN</name>
<dbReference type="Gramene" id="KOM40639">
    <property type="protein sequence ID" value="KOM40639"/>
    <property type="gene ID" value="LR48_Vigan04g083700"/>
</dbReference>
<dbReference type="InterPro" id="IPR046796">
    <property type="entry name" value="Transposase_32_dom"/>
</dbReference>
<dbReference type="Pfam" id="PF20167">
    <property type="entry name" value="Transposase_32"/>
    <property type="match status" value="1"/>
</dbReference>
<dbReference type="AlphaFoldDB" id="A0A0L9UDN2"/>